<comment type="cofactor">
    <cofactor evidence="15">
        <name>Ca(2+)</name>
        <dbReference type="ChEBI" id="CHEBI:29108"/>
    </cofactor>
    <text evidence="15">Binds 1 Ca(2+) ion per monomer.</text>
</comment>
<dbReference type="Gene3D" id="1.20.140.10">
    <property type="entry name" value="Butyryl-CoA Dehydrogenase, subunit A, domain 3"/>
    <property type="match status" value="1"/>
</dbReference>
<evidence type="ECO:0000256" key="14">
    <source>
        <dbReference type="ARBA" id="ARBA00058745"/>
    </source>
</evidence>
<feature type="binding site" evidence="15">
    <location>
        <position position="263"/>
    </location>
    <ligand>
        <name>Ca(2+)</name>
        <dbReference type="ChEBI" id="CHEBI:29108"/>
    </ligand>
</feature>
<dbReference type="Proteomes" id="UP000254649">
    <property type="component" value="Unassembled WGS sequence"/>
</dbReference>
<keyword evidence="12 15" id="KW-0408">Iron</keyword>
<feature type="binding site" description="axial binding residue" evidence="15">
    <location>
        <position position="370"/>
    </location>
    <ligand>
        <name>heme c</name>
        <dbReference type="ChEBI" id="CHEBI:61717"/>
        <label>5</label>
    </ligand>
    <ligandPart>
        <name>Fe</name>
        <dbReference type="ChEBI" id="CHEBI:18248"/>
    </ligandPart>
</feature>
<comment type="pathway">
    <text evidence="2 15">Nitrogen metabolism; nitrate reduction (assimilation).</text>
</comment>
<dbReference type="PANTHER" id="PTHR30633:SF0">
    <property type="entry name" value="CYTOCHROME C-552"/>
    <property type="match status" value="1"/>
</dbReference>
<evidence type="ECO:0000313" key="19">
    <source>
        <dbReference type="Proteomes" id="UP000254649"/>
    </source>
</evidence>
<dbReference type="UniPathway" id="UPA00653"/>
<feature type="binding site" description="axial binding residue" evidence="15">
    <location>
        <position position="325"/>
    </location>
    <ligand>
        <name>heme c</name>
        <dbReference type="ChEBI" id="CHEBI:61717"/>
        <label>5</label>
    </ligand>
    <ligandPart>
        <name>Fe</name>
        <dbReference type="ChEBI" id="CHEBI:18248"/>
    </ligandPart>
</feature>
<evidence type="ECO:0000259" key="17">
    <source>
        <dbReference type="PROSITE" id="PS51007"/>
    </source>
</evidence>
<keyword evidence="4 15" id="KW-0813">Transport</keyword>
<feature type="binding site" description="covalent" evidence="15">
    <location>
        <position position="257"/>
    </location>
    <ligand>
        <name>heme c</name>
        <dbReference type="ChEBI" id="CHEBI:61717"/>
        <label>3</label>
    </ligand>
</feature>
<keyword evidence="11 15" id="KW-0560">Oxidoreductase</keyword>
<evidence type="ECO:0000256" key="13">
    <source>
        <dbReference type="ARBA" id="ARBA00049131"/>
    </source>
</evidence>
<feature type="binding site" description="covalent" evidence="15">
    <location>
        <position position="366"/>
    </location>
    <ligand>
        <name>heme c</name>
        <dbReference type="ChEBI" id="CHEBI:61717"/>
        <label>5</label>
    </ligand>
</feature>
<comment type="similarity">
    <text evidence="3 15">Belongs to the cytochrome c-552 family.</text>
</comment>
<dbReference type="InterPro" id="IPR003321">
    <property type="entry name" value="Cyt_c552"/>
</dbReference>
<dbReference type="PIRSF" id="PIRSF000243">
    <property type="entry name" value="Cyt_c552"/>
    <property type="match status" value="1"/>
</dbReference>
<feature type="binding site" evidence="15">
    <location>
        <position position="313"/>
    </location>
    <ligand>
        <name>Ca(2+)</name>
        <dbReference type="ChEBI" id="CHEBI:29108"/>
    </ligand>
</feature>
<dbReference type="GO" id="GO:0005506">
    <property type="term" value="F:iron ion binding"/>
    <property type="evidence" value="ECO:0007669"/>
    <property type="project" value="UniProtKB-UniRule"/>
</dbReference>
<evidence type="ECO:0000313" key="18">
    <source>
        <dbReference type="EMBL" id="SUT87215.1"/>
    </source>
</evidence>
<evidence type="ECO:0000256" key="7">
    <source>
        <dbReference type="ARBA" id="ARBA00022729"/>
    </source>
</evidence>
<dbReference type="PROSITE" id="PS51007">
    <property type="entry name" value="CYTC"/>
    <property type="match status" value="1"/>
</dbReference>
<evidence type="ECO:0000256" key="11">
    <source>
        <dbReference type="ARBA" id="ARBA00023002"/>
    </source>
</evidence>
<feature type="region of interest" description="Disordered" evidence="16">
    <location>
        <begin position="48"/>
        <end position="78"/>
    </location>
</feature>
<dbReference type="NCBIfam" id="NF008339">
    <property type="entry name" value="PRK11125.1"/>
    <property type="match status" value="1"/>
</dbReference>
<dbReference type="GO" id="GO:0005509">
    <property type="term" value="F:calcium ion binding"/>
    <property type="evidence" value="ECO:0007669"/>
    <property type="project" value="UniProtKB-UniRule"/>
</dbReference>
<gene>
    <name evidence="15 18" type="primary">nrfA</name>
    <name evidence="18" type="ORF">NCTC10801_00090</name>
</gene>
<keyword evidence="7 15" id="KW-0732">Signal</keyword>
<dbReference type="NCBIfam" id="TIGR03152">
    <property type="entry name" value="cyto_c552_HCOOH"/>
    <property type="match status" value="1"/>
</dbReference>
<evidence type="ECO:0000256" key="9">
    <source>
        <dbReference type="ARBA" id="ARBA00022837"/>
    </source>
</evidence>
<feature type="binding site" description="covalent" evidence="15">
    <location>
        <position position="260"/>
    </location>
    <ligand>
        <name>heme c</name>
        <dbReference type="ChEBI" id="CHEBI:61717"/>
        <label>3</label>
    </ligand>
</feature>
<dbReference type="FunFam" id="1.20.140.10:FF:000014">
    <property type="entry name" value="Cytochrome c-552"/>
    <property type="match status" value="1"/>
</dbReference>
<dbReference type="GO" id="GO:0042279">
    <property type="term" value="F:nitrite reductase (cytochrome, ammonia-forming) activity"/>
    <property type="evidence" value="ECO:0007669"/>
    <property type="project" value="UniProtKB-UniRule"/>
</dbReference>
<feature type="binding site" description="axial binding residue" evidence="15">
    <location>
        <position position="351"/>
    </location>
    <ligand>
        <name>heme c</name>
        <dbReference type="ChEBI" id="CHEBI:61717"/>
        <label>2</label>
    </ligand>
    <ligandPart>
        <name>Fe</name>
        <dbReference type="ChEBI" id="CHEBI:18248"/>
    </ligandPart>
</feature>
<evidence type="ECO:0000256" key="6">
    <source>
        <dbReference type="ARBA" id="ARBA00022723"/>
    </source>
</evidence>
<dbReference type="CDD" id="cd00548">
    <property type="entry name" value="NrfA-like"/>
    <property type="match status" value="1"/>
</dbReference>
<feature type="binding site" description="covalent" evidence="15">
    <location>
        <position position="173"/>
    </location>
    <ligand>
        <name>heme c</name>
        <dbReference type="ChEBI" id="CHEBI:61717"/>
        <label>1</label>
    </ligand>
</feature>
<sequence length="535" mass="60226">MSFVYTNITLVINFYGVITVNMLKKTLSSLAMIGLGFAMVNSASAEDYPKTTHEKAEQLQQPLPETAAKRAPTKEELAKPNPELKIDSVNEKFAKDFPRQYNSWAKTAEQTEFHREVEDDPRMIVLWGGYAFAKEFNSPRGHFYTITDVRNILRTGAPKDENSGPQPMACWTCKGPDVARLISELGEEGYFTGKWAKEGAEVVNSIGCADCHDTKSQEFKDGKPALRIARPHVLRALDAVGKTFATSDRTDQRAAVCANCHVEYYFDKSTGASNVVFPWYKGRDVDSIEKYYDEIQFKDWEHSISKAPMLKAQHPDFETWSLGTHGKNGVTCIDCHMAKKQDKDGKVYTDHQVVGNPAKDNFENTCARCHDQSKETMVQTVEQHKKDVREVMLKLEDQLVKAHFEAKAAWDAGATKEEMHDALQAIRHAQWRWDYSAASHGMHIHAPDVALKVIASGLDRAADARTKLAVILAKHGVQQPIQYPDVTTAEKAWKVMGIDIEKERKDKEEFIKTVIPEWNKEAVEKGLILTPPPAK</sequence>
<comment type="catalytic activity">
    <reaction evidence="13 15">
        <text>6 Fe(III)-[cytochrome c] + NH4(+) + 2 H2O = 6 Fe(II)-[cytochrome c] + nitrite + 8 H(+)</text>
        <dbReference type="Rhea" id="RHEA:13089"/>
        <dbReference type="Rhea" id="RHEA-COMP:10350"/>
        <dbReference type="Rhea" id="RHEA-COMP:14399"/>
        <dbReference type="ChEBI" id="CHEBI:15377"/>
        <dbReference type="ChEBI" id="CHEBI:15378"/>
        <dbReference type="ChEBI" id="CHEBI:16301"/>
        <dbReference type="ChEBI" id="CHEBI:28938"/>
        <dbReference type="ChEBI" id="CHEBI:29033"/>
        <dbReference type="ChEBI" id="CHEBI:29034"/>
        <dbReference type="EC" id="1.7.2.2"/>
    </reaction>
</comment>
<evidence type="ECO:0000256" key="1">
    <source>
        <dbReference type="ARBA" id="ARBA00004418"/>
    </source>
</evidence>
<feature type="binding site" description="covalent" evidence="15">
    <location>
        <position position="369"/>
    </location>
    <ligand>
        <name>heme c</name>
        <dbReference type="ChEBI" id="CHEBI:61717"/>
        <label>5</label>
    </ligand>
</feature>
<dbReference type="EMBL" id="UFRQ01000003">
    <property type="protein sequence ID" value="SUT87215.1"/>
    <property type="molecule type" value="Genomic_DNA"/>
</dbReference>
<evidence type="ECO:0000256" key="16">
    <source>
        <dbReference type="SAM" id="MobiDB-lite"/>
    </source>
</evidence>
<evidence type="ECO:0000256" key="3">
    <source>
        <dbReference type="ARBA" id="ARBA00009288"/>
    </source>
</evidence>
<feature type="binding site" evidence="15">
    <location>
        <position position="264"/>
    </location>
    <ligand>
        <name>Ca(2+)</name>
        <dbReference type="ChEBI" id="CHEBI:29108"/>
    </ligand>
</feature>
<dbReference type="Gene3D" id="1.10.1130.10">
    <property type="entry name" value="Flavocytochrome C3, Chain A"/>
    <property type="match status" value="1"/>
</dbReference>
<dbReference type="InterPro" id="IPR036280">
    <property type="entry name" value="Multihaem_cyt_sf"/>
</dbReference>
<protein>
    <recommendedName>
        <fullName evidence="15">Cytochrome c-552</fullName>
        <ecNumber evidence="15">1.7.2.2</ecNumber>
    </recommendedName>
    <alternativeName>
        <fullName evidence="15">Ammonia-forming cytochrome c nitrite reductase</fullName>
        <shortName evidence="15">Cytochrome c nitrite reductase</shortName>
    </alternativeName>
</protein>
<dbReference type="InterPro" id="IPR017570">
    <property type="entry name" value="Cyt_c_NO2Rdtase_formate-dep"/>
</dbReference>
<comment type="subcellular location">
    <subcellularLocation>
        <location evidence="1 15">Periplasm</location>
    </subcellularLocation>
</comment>
<feature type="binding site" evidence="15">
    <location>
        <position position="314"/>
    </location>
    <ligand>
        <name>substrate</name>
    </ligand>
</feature>
<keyword evidence="9 15" id="KW-0106">Calcium</keyword>
<reference evidence="18 19" key="1">
    <citation type="submission" date="2018-06" db="EMBL/GenBank/DDBJ databases">
        <authorList>
            <consortium name="Pathogen Informatics"/>
            <person name="Doyle S."/>
        </authorList>
    </citation>
    <scope>NUCLEOTIDE SEQUENCE [LARGE SCALE GENOMIC DNA]</scope>
    <source>
        <strain evidence="18 19">NCTC10801</strain>
    </source>
</reference>
<evidence type="ECO:0000256" key="8">
    <source>
        <dbReference type="ARBA" id="ARBA00022764"/>
    </source>
</evidence>
<feature type="binding site" description="axial binding residue" evidence="15">
    <location>
        <position position="212"/>
    </location>
    <ligand>
        <name>heme c</name>
        <dbReference type="ChEBI" id="CHEBI:61717"/>
        <label>2</label>
    </ligand>
    <ligandPart>
        <name>Fe</name>
        <dbReference type="ChEBI" id="CHEBI:18248"/>
    </ligandPart>
</feature>
<feature type="binding site" evidence="15">
    <location>
        <position position="264"/>
    </location>
    <ligand>
        <name>substrate</name>
    </ligand>
</feature>
<dbReference type="GO" id="GO:0042128">
    <property type="term" value="P:nitrate assimilation"/>
    <property type="evidence" value="ECO:0007669"/>
    <property type="project" value="UniProtKB-UniRule"/>
</dbReference>
<proteinExistence type="inferred from homology"/>
<dbReference type="HAMAP" id="MF_01182">
    <property type="entry name" value="Cytochrom_C552"/>
    <property type="match status" value="1"/>
</dbReference>
<dbReference type="InterPro" id="IPR009056">
    <property type="entry name" value="Cyt_c-like_dom"/>
</dbReference>
<dbReference type="GO" id="GO:0030288">
    <property type="term" value="C:outer membrane-bounded periplasmic space"/>
    <property type="evidence" value="ECO:0007669"/>
    <property type="project" value="TreeGrafter"/>
</dbReference>
<evidence type="ECO:0000256" key="12">
    <source>
        <dbReference type="ARBA" id="ARBA00023004"/>
    </source>
</evidence>
<feature type="binding site" description="axial binding residue" evidence="15">
    <location>
        <position position="142"/>
    </location>
    <ligand>
        <name>heme c</name>
        <dbReference type="ChEBI" id="CHEBI:61717"/>
        <label>3</label>
    </ligand>
    <ligandPart>
        <name>Fe</name>
        <dbReference type="ChEBI" id="CHEBI:18248"/>
    </ligandPart>
</feature>
<organism evidence="18 19">
    <name type="scientific">[Actinobacillus] rossii</name>
    <dbReference type="NCBI Taxonomy" id="123820"/>
    <lineage>
        <taxon>Bacteria</taxon>
        <taxon>Pseudomonadati</taxon>
        <taxon>Pseudomonadota</taxon>
        <taxon>Gammaproteobacteria</taxon>
        <taxon>Pasteurellales</taxon>
        <taxon>Pasteurellaceae</taxon>
    </lineage>
</organism>
<keyword evidence="19" id="KW-1185">Reference proteome</keyword>
<evidence type="ECO:0000256" key="15">
    <source>
        <dbReference type="HAMAP-Rule" id="MF_01182"/>
    </source>
</evidence>
<keyword evidence="8 15" id="KW-0574">Periplasm</keyword>
<feature type="compositionally biased region" description="Basic and acidic residues" evidence="16">
    <location>
        <begin position="48"/>
        <end position="57"/>
    </location>
</feature>
<feature type="binding site" description="axial binding residue" evidence="15">
    <location>
        <position position="174"/>
    </location>
    <ligand>
        <name>heme c</name>
        <dbReference type="ChEBI" id="CHEBI:61717"/>
        <label>1</label>
    </ligand>
    <ligandPart>
        <name>Fe</name>
        <dbReference type="ChEBI" id="CHEBI:18248"/>
    </ligandPart>
</feature>
<keyword evidence="5 15" id="KW-0349">Heme</keyword>
<dbReference type="AlphaFoldDB" id="A0A380TLQ2"/>
<feature type="binding site" description="axial binding residue" evidence="15">
    <location>
        <position position="445"/>
    </location>
    <ligand>
        <name>heme c</name>
        <dbReference type="ChEBI" id="CHEBI:61717"/>
        <label>4</label>
    </ligand>
    <ligandPart>
        <name>Fe</name>
        <dbReference type="ChEBI" id="CHEBI:18248"/>
    </ligandPart>
</feature>
<feature type="binding site" evidence="15">
    <location>
        <position position="311"/>
    </location>
    <ligand>
        <name>Ca(2+)</name>
        <dbReference type="ChEBI" id="CHEBI:29108"/>
    </ligand>
</feature>
<dbReference type="GO" id="GO:0009055">
    <property type="term" value="F:electron transfer activity"/>
    <property type="evidence" value="ECO:0007669"/>
    <property type="project" value="InterPro"/>
</dbReference>
<evidence type="ECO:0000256" key="4">
    <source>
        <dbReference type="ARBA" id="ARBA00022448"/>
    </source>
</evidence>
<keyword evidence="6 15" id="KW-0479">Metal-binding</keyword>
<feature type="binding site" description="covalent" evidence="15">
    <location>
        <position position="335"/>
    </location>
    <ligand>
        <name>heme c</name>
        <dbReference type="ChEBI" id="CHEBI:61717"/>
        <label>4</label>
    </ligand>
</feature>
<comment type="function">
    <text evidence="14">Catalyzes the reduction of nitrite to ammonia, consuming six electrons in the process. Has very low activity toward hydroxylamine. Has even lower activity toward sulfite. Sulfite reductase activity is maximal at neutral pH.</text>
</comment>
<name>A0A380TLQ2_9PAST</name>
<dbReference type="GO" id="GO:0019645">
    <property type="term" value="P:anaerobic electron transport chain"/>
    <property type="evidence" value="ECO:0007669"/>
    <property type="project" value="TreeGrafter"/>
</dbReference>
<comment type="cofactor">
    <cofactor evidence="15">
        <name>heme c</name>
        <dbReference type="ChEBI" id="CHEBI:61717"/>
    </cofactor>
    <text evidence="15">Binds 5 heme c groups covalently per monomer.</text>
</comment>
<dbReference type="FunFam" id="1.10.1130.10:FF:000002">
    <property type="entry name" value="Cytochrome c-552"/>
    <property type="match status" value="1"/>
</dbReference>
<feature type="binding site" description="covalent" evidence="15">
    <location>
        <position position="211"/>
    </location>
    <ligand>
        <name>heme c</name>
        <dbReference type="ChEBI" id="CHEBI:61717"/>
        <label>2</label>
    </ligand>
</feature>
<evidence type="ECO:0000256" key="5">
    <source>
        <dbReference type="ARBA" id="ARBA00022617"/>
    </source>
</evidence>
<dbReference type="SUPFAM" id="SSF48695">
    <property type="entry name" value="Multiheme cytochromes"/>
    <property type="match status" value="1"/>
</dbReference>
<feature type="binding site" description="covalent" evidence="15">
    <location>
        <position position="170"/>
    </location>
    <ligand>
        <name>heme c</name>
        <dbReference type="ChEBI" id="CHEBI:61717"/>
        <label>1</label>
    </ligand>
</feature>
<feature type="binding site" description="covalent" evidence="15">
    <location>
        <position position="208"/>
    </location>
    <ligand>
        <name>heme c</name>
        <dbReference type="ChEBI" id="CHEBI:61717"/>
        <label>2</label>
    </ligand>
</feature>
<feature type="domain" description="Cytochrome c" evidence="17">
    <location>
        <begin position="194"/>
        <end position="296"/>
    </location>
</feature>
<accession>A0A380TLQ2</accession>
<feature type="binding site" description="axial binding residue" evidence="15">
    <location>
        <position position="336"/>
    </location>
    <ligand>
        <name>heme c</name>
        <dbReference type="ChEBI" id="CHEBI:61717"/>
        <label>4</label>
    </ligand>
    <ligandPart>
        <name>Fe</name>
        <dbReference type="ChEBI" id="CHEBI:18248"/>
    </ligandPart>
</feature>
<evidence type="ECO:0000256" key="10">
    <source>
        <dbReference type="ARBA" id="ARBA00022982"/>
    </source>
</evidence>
<dbReference type="EC" id="1.7.2.2" evidence="15"/>
<dbReference type="Pfam" id="PF02335">
    <property type="entry name" value="Cytochrom_C552"/>
    <property type="match status" value="1"/>
</dbReference>
<dbReference type="PANTHER" id="PTHR30633">
    <property type="entry name" value="CYTOCHROME C-552 RESPIRATORY NITRITE REDUCTASE"/>
    <property type="match status" value="1"/>
</dbReference>
<feature type="binding site" description="axial binding residue" evidence="15">
    <location>
        <position position="261"/>
    </location>
    <ligand>
        <name>heme c</name>
        <dbReference type="ChEBI" id="CHEBI:61717"/>
        <label>3</label>
    </ligand>
    <ligandPart>
        <name>Fe</name>
        <dbReference type="ChEBI" id="CHEBI:18248"/>
    </ligandPart>
</feature>
<evidence type="ECO:0000256" key="2">
    <source>
        <dbReference type="ARBA" id="ARBA00005096"/>
    </source>
</evidence>
<keyword evidence="10 15" id="KW-0249">Electron transport</keyword>
<feature type="binding site" description="covalent" evidence="15">
    <location>
        <position position="332"/>
    </location>
    <ligand>
        <name>heme c</name>
        <dbReference type="ChEBI" id="CHEBI:61717"/>
        <label>4</label>
    </ligand>
</feature>
<dbReference type="GO" id="GO:0020037">
    <property type="term" value="F:heme binding"/>
    <property type="evidence" value="ECO:0007669"/>
    <property type="project" value="InterPro"/>
</dbReference>